<reference evidence="2 3" key="1">
    <citation type="submission" date="2019-01" db="EMBL/GenBank/DDBJ databases">
        <authorList>
            <person name="Sayadi A."/>
        </authorList>
    </citation>
    <scope>NUCLEOTIDE SEQUENCE [LARGE SCALE GENOMIC DNA]</scope>
</reference>
<dbReference type="EMBL" id="CAACVG010008320">
    <property type="protein sequence ID" value="VEN49272.1"/>
    <property type="molecule type" value="Genomic_DNA"/>
</dbReference>
<feature type="signal peptide" evidence="1">
    <location>
        <begin position="1"/>
        <end position="18"/>
    </location>
</feature>
<proteinExistence type="predicted"/>
<name>A0A653CQB7_CALMS</name>
<gene>
    <name evidence="2" type="ORF">CALMAC_LOCUS10440</name>
</gene>
<accession>A0A653CQB7</accession>
<evidence type="ECO:0000256" key="1">
    <source>
        <dbReference type="SAM" id="SignalP"/>
    </source>
</evidence>
<sequence>MTEAKVVVVLCALLAVQAQANVAFSEQQQLTGLLDGLIEIVNAAETVILDYLEAVKLSASDSEGALEHVRNVITSGTRTVLTNLKADLDQDLDKLKNRKIHILAISIATFSS</sequence>
<keyword evidence="3" id="KW-1185">Reference proteome</keyword>
<dbReference type="AlphaFoldDB" id="A0A653CQB7"/>
<organism evidence="2 3">
    <name type="scientific">Callosobruchus maculatus</name>
    <name type="common">Southern cowpea weevil</name>
    <name type="synonym">Pulse bruchid</name>
    <dbReference type="NCBI Taxonomy" id="64391"/>
    <lineage>
        <taxon>Eukaryota</taxon>
        <taxon>Metazoa</taxon>
        <taxon>Ecdysozoa</taxon>
        <taxon>Arthropoda</taxon>
        <taxon>Hexapoda</taxon>
        <taxon>Insecta</taxon>
        <taxon>Pterygota</taxon>
        <taxon>Neoptera</taxon>
        <taxon>Endopterygota</taxon>
        <taxon>Coleoptera</taxon>
        <taxon>Polyphaga</taxon>
        <taxon>Cucujiformia</taxon>
        <taxon>Chrysomeloidea</taxon>
        <taxon>Chrysomelidae</taxon>
        <taxon>Bruchinae</taxon>
        <taxon>Bruchini</taxon>
        <taxon>Callosobruchus</taxon>
    </lineage>
</organism>
<dbReference type="Proteomes" id="UP000410492">
    <property type="component" value="Unassembled WGS sequence"/>
</dbReference>
<feature type="chain" id="PRO_5024981139" evidence="1">
    <location>
        <begin position="19"/>
        <end position="112"/>
    </location>
</feature>
<dbReference type="OrthoDB" id="6768724at2759"/>
<keyword evidence="1" id="KW-0732">Signal</keyword>
<protein>
    <submittedName>
        <fullName evidence="2">Uncharacterized protein</fullName>
    </submittedName>
</protein>
<evidence type="ECO:0000313" key="2">
    <source>
        <dbReference type="EMBL" id="VEN49272.1"/>
    </source>
</evidence>
<evidence type="ECO:0000313" key="3">
    <source>
        <dbReference type="Proteomes" id="UP000410492"/>
    </source>
</evidence>